<dbReference type="InterPro" id="IPR022761">
    <property type="entry name" value="Fumarate_lyase_N"/>
</dbReference>
<dbReference type="NCBIfam" id="TIGR00928">
    <property type="entry name" value="purB"/>
    <property type="match status" value="1"/>
</dbReference>
<organism evidence="5 6">
    <name type="scientific">Candidatus Electrothrix aarhusensis</name>
    <dbReference type="NCBI Taxonomy" id="1859131"/>
    <lineage>
        <taxon>Bacteria</taxon>
        <taxon>Pseudomonadati</taxon>
        <taxon>Thermodesulfobacteriota</taxon>
        <taxon>Desulfobulbia</taxon>
        <taxon>Desulfobulbales</taxon>
        <taxon>Desulfobulbaceae</taxon>
        <taxon>Candidatus Electrothrix</taxon>
    </lineage>
</organism>
<dbReference type="GO" id="GO:0005829">
    <property type="term" value="C:cytosol"/>
    <property type="evidence" value="ECO:0007669"/>
    <property type="project" value="TreeGrafter"/>
</dbReference>
<evidence type="ECO:0000313" key="6">
    <source>
        <dbReference type="Proteomes" id="UP000287853"/>
    </source>
</evidence>
<comment type="caution">
    <text evidence="5">The sequence shown here is derived from an EMBL/GenBank/DDBJ whole genome shotgun (WGS) entry which is preliminary data.</text>
</comment>
<comment type="catalytic activity">
    <reaction evidence="3">
        <text>N(6)-(1,2-dicarboxyethyl)-AMP = fumarate + AMP</text>
        <dbReference type="Rhea" id="RHEA:16853"/>
        <dbReference type="ChEBI" id="CHEBI:29806"/>
        <dbReference type="ChEBI" id="CHEBI:57567"/>
        <dbReference type="ChEBI" id="CHEBI:456215"/>
        <dbReference type="EC" id="4.3.2.2"/>
    </reaction>
</comment>
<evidence type="ECO:0000259" key="4">
    <source>
        <dbReference type="SMART" id="SM00998"/>
    </source>
</evidence>
<dbReference type="SUPFAM" id="SSF48557">
    <property type="entry name" value="L-aspartase-like"/>
    <property type="match status" value="1"/>
</dbReference>
<dbReference type="GO" id="GO:0004018">
    <property type="term" value="F:N6-(1,2-dicarboxyethyl)AMP AMP-lyase (fumarate-forming) activity"/>
    <property type="evidence" value="ECO:0007669"/>
    <property type="project" value="UniProtKB-UniRule"/>
</dbReference>
<dbReference type="SMART" id="SM00998">
    <property type="entry name" value="ADSL_C"/>
    <property type="match status" value="1"/>
</dbReference>
<dbReference type="PROSITE" id="PS00163">
    <property type="entry name" value="FUMARATE_LYASES"/>
    <property type="match status" value="1"/>
</dbReference>
<name>A0A3S3QIB9_9BACT</name>
<dbReference type="Pfam" id="PF00206">
    <property type="entry name" value="Lyase_1"/>
    <property type="match status" value="1"/>
</dbReference>
<dbReference type="Gene3D" id="1.20.200.10">
    <property type="entry name" value="Fumarase/aspartase (Central domain)"/>
    <property type="match status" value="1"/>
</dbReference>
<keyword evidence="6" id="KW-1185">Reference proteome</keyword>
<dbReference type="PANTHER" id="PTHR43172">
    <property type="entry name" value="ADENYLOSUCCINATE LYASE"/>
    <property type="match status" value="1"/>
</dbReference>
<dbReference type="PRINTS" id="PR00149">
    <property type="entry name" value="FUMRATELYASE"/>
</dbReference>
<dbReference type="InterPro" id="IPR004769">
    <property type="entry name" value="Pur_lyase"/>
</dbReference>
<dbReference type="AlphaFoldDB" id="A0A3S3QIB9"/>
<dbReference type="EC" id="4.3.2.2" evidence="2 3"/>
<dbReference type="Proteomes" id="UP000287853">
    <property type="component" value="Unassembled WGS sequence"/>
</dbReference>
<reference evidence="5 6" key="1">
    <citation type="submission" date="2017-01" db="EMBL/GenBank/DDBJ databases">
        <title>The cable genome- insights into the physiology and evolution of filamentous bacteria capable of sulfide oxidation via long distance electron transfer.</title>
        <authorList>
            <person name="Schreiber L."/>
            <person name="Bjerg J.T."/>
            <person name="Boggild A."/>
            <person name="Van De Vossenberg J."/>
            <person name="Meysman F."/>
            <person name="Nielsen L.P."/>
            <person name="Schramm A."/>
            <person name="Kjeldsen K.U."/>
        </authorList>
    </citation>
    <scope>NUCLEOTIDE SEQUENCE [LARGE SCALE GENOMIC DNA]</scope>
    <source>
        <strain evidence="5">MCF</strain>
    </source>
</reference>
<protein>
    <recommendedName>
        <fullName evidence="2 3">Adenylosuccinate lyase</fullName>
        <shortName evidence="3">ASL</shortName>
        <ecNumber evidence="2 3">4.3.2.2</ecNumber>
    </recommendedName>
    <alternativeName>
        <fullName evidence="3">Adenylosuccinase</fullName>
    </alternativeName>
</protein>
<gene>
    <name evidence="5" type="ORF">H206_02195</name>
</gene>
<comment type="catalytic activity">
    <reaction evidence="3">
        <text>(2S)-2-[5-amino-1-(5-phospho-beta-D-ribosyl)imidazole-4-carboxamido]succinate = 5-amino-1-(5-phospho-beta-D-ribosyl)imidazole-4-carboxamide + fumarate</text>
        <dbReference type="Rhea" id="RHEA:23920"/>
        <dbReference type="ChEBI" id="CHEBI:29806"/>
        <dbReference type="ChEBI" id="CHEBI:58443"/>
        <dbReference type="ChEBI" id="CHEBI:58475"/>
        <dbReference type="EC" id="4.3.2.2"/>
    </reaction>
</comment>
<accession>A0A3S3QIB9</accession>
<dbReference type="UniPathway" id="UPA00074">
    <property type="reaction ID" value="UER00132"/>
</dbReference>
<dbReference type="GO" id="GO:0006189">
    <property type="term" value="P:'de novo' IMP biosynthetic process"/>
    <property type="evidence" value="ECO:0007669"/>
    <property type="project" value="UniProtKB-UniPathway"/>
</dbReference>
<evidence type="ECO:0000256" key="1">
    <source>
        <dbReference type="ARBA" id="ARBA00023239"/>
    </source>
</evidence>
<dbReference type="CDD" id="cd03302">
    <property type="entry name" value="Adenylsuccinate_lyase_2"/>
    <property type="match status" value="1"/>
</dbReference>
<dbReference type="PANTHER" id="PTHR43172:SF1">
    <property type="entry name" value="ADENYLOSUCCINATE LYASE"/>
    <property type="match status" value="1"/>
</dbReference>
<dbReference type="GO" id="GO:0044208">
    <property type="term" value="P:'de novo' AMP biosynthetic process"/>
    <property type="evidence" value="ECO:0007669"/>
    <property type="project" value="UniProtKB-UniPathway"/>
</dbReference>
<evidence type="ECO:0000313" key="5">
    <source>
        <dbReference type="EMBL" id="RWX45295.1"/>
    </source>
</evidence>
<keyword evidence="1 3" id="KW-0456">Lyase</keyword>
<dbReference type="InterPro" id="IPR008948">
    <property type="entry name" value="L-Aspartase-like"/>
</dbReference>
<comment type="pathway">
    <text evidence="3">Purine metabolism; AMP biosynthesis via de novo pathway; AMP from IMP: step 2/2.</text>
</comment>
<comment type="similarity">
    <text evidence="3">Belongs to the lyase 1 family. Adenylosuccinate lyase subfamily.</text>
</comment>
<keyword evidence="3" id="KW-0658">Purine biosynthesis</keyword>
<dbReference type="Gene3D" id="1.10.40.30">
    <property type="entry name" value="Fumarase/aspartase (C-terminal domain)"/>
    <property type="match status" value="1"/>
</dbReference>
<dbReference type="InterPro" id="IPR019468">
    <property type="entry name" value="AdenyloSucc_lyase_C"/>
</dbReference>
<dbReference type="InterPro" id="IPR020557">
    <property type="entry name" value="Fumarate_lyase_CS"/>
</dbReference>
<dbReference type="GO" id="GO:0070626">
    <property type="term" value="F:(S)-2-(5-amino-1-(5-phospho-D-ribosyl)imidazole-4-carboxamido) succinate lyase (fumarate-forming) activity"/>
    <property type="evidence" value="ECO:0007669"/>
    <property type="project" value="TreeGrafter"/>
</dbReference>
<dbReference type="Gene3D" id="1.10.275.60">
    <property type="match status" value="1"/>
</dbReference>
<evidence type="ECO:0000256" key="3">
    <source>
        <dbReference type="RuleBase" id="RU361172"/>
    </source>
</evidence>
<feature type="domain" description="Adenylosuccinate lyase C-terminal" evidence="4">
    <location>
        <begin position="371"/>
        <end position="456"/>
    </location>
</feature>
<dbReference type="UniPathway" id="UPA00075">
    <property type="reaction ID" value="UER00336"/>
</dbReference>
<dbReference type="InterPro" id="IPR000362">
    <property type="entry name" value="Fumarate_lyase_fam"/>
</dbReference>
<dbReference type="Pfam" id="PF10397">
    <property type="entry name" value="ADSL_C"/>
    <property type="match status" value="1"/>
</dbReference>
<evidence type="ECO:0000256" key="2">
    <source>
        <dbReference type="NCBIfam" id="TIGR00928"/>
    </source>
</evidence>
<comment type="pathway">
    <text evidence="3">Purine metabolism; IMP biosynthesis via de novo pathway; 5-amino-1-(5-phospho-D-ribosyl)imidazole-4-carboxamide from 5-amino-1-(5-phospho-D-ribosyl)imidazole-4-carboxylate: step 2/2.</text>
</comment>
<dbReference type="EMBL" id="MTKO01000080">
    <property type="protein sequence ID" value="RWX45295.1"/>
    <property type="molecule type" value="Genomic_DNA"/>
</dbReference>
<proteinExistence type="inferred from homology"/>
<sequence>MNRDIYQEPLVSRYTSLEMQELFSERFKFTTWRRCWIALAEAQHELGLTMVTQEMIDELKAHADDIDFDVAAAKEKEIRHDVMAHVYAYGLQCPKAEAIIHLGATSQFVVCNTDLIIQKKALQLIKKTLINTIDNLSSFCREYKGMATLGFTHYQPAQPTTVGKRNTLYIQDLLMDLEYIEALEQQVKARGAKGTVGTQATFLELFQGDHAKVRELDRLVSEKLGFSTVFAVTGQTYPRKLDMKTAETLAGIGTSAHKFAVDVRLLSNLKVQEEPFAKKQVGSSAMAYKRNPMRSERMTGLARKLMGLPANFAATAANQWFERTLDDSAIRRMDMAQAFLLTDAILKLYVNITSDMVVYPKQVERYLRAELPFMSTEKILMACVEQGKSRQDMHEVIREHSVAAGLAVKEQGLENDLLIRLANDERVPFALNELEEMIGNYQEFTGRAAEQTDEFLDEVVGPVLEKYQDQIGGIDSSLKV</sequence>